<dbReference type="AlphaFoldDB" id="A0A9X0W8A0"/>
<accession>A0A9X0W8A0</accession>
<dbReference type="Gene3D" id="3.40.50.150">
    <property type="entry name" value="Vaccinia Virus protein VP39"/>
    <property type="match status" value="1"/>
</dbReference>
<organism evidence="1 2">
    <name type="scientific">Lamprobacter modestohalophilus</name>
    <dbReference type="NCBI Taxonomy" id="1064514"/>
    <lineage>
        <taxon>Bacteria</taxon>
        <taxon>Pseudomonadati</taxon>
        <taxon>Pseudomonadota</taxon>
        <taxon>Gammaproteobacteria</taxon>
        <taxon>Chromatiales</taxon>
        <taxon>Chromatiaceae</taxon>
        <taxon>Lamprobacter</taxon>
    </lineage>
</organism>
<keyword evidence="2" id="KW-1185">Reference proteome</keyword>
<proteinExistence type="predicted"/>
<evidence type="ECO:0000313" key="1">
    <source>
        <dbReference type="EMBL" id="MBK1618818.1"/>
    </source>
</evidence>
<sequence length="320" mass="34743">MSDLKILDFSADWLRLREAADARARAGHLLDALMLAKADSRHTPERRFTEILDLGAGTGANLRYLAPRLGSGQRWRCIDQNPILLAQLPHATAAWADRHDDQIQVELETDRLRFAGPGWSGQAQTELRDLTFAPVSAAAQQSAPQSAPQLPALPFTLAAGSLVSASALLDLVSEDWLSTLISNCQSAGCALLFALSYDGRSTLTPARPEDQAINERVNQHQRGDKGFGAALGPTAPDAAESMVAAAGYWWQSAKSDWQIGPDKPELQKALIAGWVEAALELEPPAQAWLSEWQRARQVQIETGELQIQVGHRDLIALPPA</sequence>
<reference evidence="1 2" key="1">
    <citation type="journal article" date="2020" name="Microorganisms">
        <title>Osmotic Adaptation and Compatible Solute Biosynthesis of Phototrophic Bacteria as Revealed from Genome Analyses.</title>
        <authorList>
            <person name="Imhoff J.F."/>
            <person name="Rahn T."/>
            <person name="Kunzel S."/>
            <person name="Keller A."/>
            <person name="Neulinger S.C."/>
        </authorList>
    </citation>
    <scope>NUCLEOTIDE SEQUENCE [LARGE SCALE GENOMIC DNA]</scope>
    <source>
        <strain evidence="1 2">DSM 25653</strain>
    </source>
</reference>
<dbReference type="Proteomes" id="UP001138768">
    <property type="component" value="Unassembled WGS sequence"/>
</dbReference>
<protein>
    <recommendedName>
        <fullName evidence="3">Class I SAM-dependent methyltransferase</fullName>
    </recommendedName>
</protein>
<dbReference type="EMBL" id="NRRY01000014">
    <property type="protein sequence ID" value="MBK1618818.1"/>
    <property type="molecule type" value="Genomic_DNA"/>
</dbReference>
<evidence type="ECO:0008006" key="3">
    <source>
        <dbReference type="Google" id="ProtNLM"/>
    </source>
</evidence>
<dbReference type="CDD" id="cd02440">
    <property type="entry name" value="AdoMet_MTases"/>
    <property type="match status" value="1"/>
</dbReference>
<name>A0A9X0W8A0_9GAMM</name>
<comment type="caution">
    <text evidence="1">The sequence shown here is derived from an EMBL/GenBank/DDBJ whole genome shotgun (WGS) entry which is preliminary data.</text>
</comment>
<evidence type="ECO:0000313" key="2">
    <source>
        <dbReference type="Proteomes" id="UP001138768"/>
    </source>
</evidence>
<gene>
    <name evidence="1" type="ORF">CKO42_10310</name>
</gene>
<dbReference type="InterPro" id="IPR029063">
    <property type="entry name" value="SAM-dependent_MTases_sf"/>
</dbReference>
<dbReference type="SUPFAM" id="SSF53335">
    <property type="entry name" value="S-adenosyl-L-methionine-dependent methyltransferases"/>
    <property type="match status" value="1"/>
</dbReference>